<reference evidence="7 8" key="1">
    <citation type="journal article" date="2019" name="Sci. Rep.">
        <title>Comparative genomics of chytrid fungi reveal insights into the obligate biotrophic and pathogenic lifestyle of Synchytrium endobioticum.</title>
        <authorList>
            <person name="van de Vossenberg B.T.L.H."/>
            <person name="Warris S."/>
            <person name="Nguyen H.D.T."/>
            <person name="van Gent-Pelzer M.P.E."/>
            <person name="Joly D.L."/>
            <person name="van de Geest H.C."/>
            <person name="Bonants P.J.M."/>
            <person name="Smith D.S."/>
            <person name="Levesque C.A."/>
            <person name="van der Lee T.A.J."/>
        </authorList>
    </citation>
    <scope>NUCLEOTIDE SEQUENCE [LARGE SCALE GENOMIC DNA]</scope>
    <source>
        <strain evidence="7 8">CBS 809.83</strain>
    </source>
</reference>
<dbReference type="GO" id="GO:0006325">
    <property type="term" value="P:chromatin organization"/>
    <property type="evidence" value="ECO:0007669"/>
    <property type="project" value="UniProtKB-KW"/>
</dbReference>
<keyword evidence="5" id="KW-0539">Nucleus</keyword>
<evidence type="ECO:0000256" key="4">
    <source>
        <dbReference type="ARBA" id="ARBA00023163"/>
    </source>
</evidence>
<proteinExistence type="predicted"/>
<dbReference type="PANTHER" id="PTHR10880">
    <property type="entry name" value="MORTALITY FACTOR 4-LIKE PROTEIN"/>
    <property type="match status" value="1"/>
</dbReference>
<protein>
    <recommendedName>
        <fullName evidence="6">MRG domain-containing protein</fullName>
    </recommendedName>
</protein>
<organism evidence="7 8">
    <name type="scientific">Powellomyces hirtus</name>
    <dbReference type="NCBI Taxonomy" id="109895"/>
    <lineage>
        <taxon>Eukaryota</taxon>
        <taxon>Fungi</taxon>
        <taxon>Fungi incertae sedis</taxon>
        <taxon>Chytridiomycota</taxon>
        <taxon>Chytridiomycota incertae sedis</taxon>
        <taxon>Chytridiomycetes</taxon>
        <taxon>Spizellomycetales</taxon>
        <taxon>Powellomycetaceae</taxon>
        <taxon>Powellomyces</taxon>
    </lineage>
</organism>
<dbReference type="InterPro" id="IPR008676">
    <property type="entry name" value="MRG"/>
</dbReference>
<comment type="caution">
    <text evidence="7">The sequence shown here is derived from an EMBL/GenBank/DDBJ whole genome shotgun (WGS) entry which is preliminary data.</text>
</comment>
<keyword evidence="8" id="KW-1185">Reference proteome</keyword>
<dbReference type="Gene3D" id="1.10.274.30">
    <property type="entry name" value="MRG domain"/>
    <property type="match status" value="1"/>
</dbReference>
<comment type="subcellular location">
    <subcellularLocation>
        <location evidence="1">Nucleus</location>
    </subcellularLocation>
</comment>
<dbReference type="STRING" id="109895.A0A507E0U0"/>
<dbReference type="InterPro" id="IPR038217">
    <property type="entry name" value="MRG_C_sf"/>
</dbReference>
<evidence type="ECO:0000256" key="3">
    <source>
        <dbReference type="ARBA" id="ARBA00023015"/>
    </source>
</evidence>
<keyword evidence="3" id="KW-0805">Transcription regulation</keyword>
<dbReference type="GO" id="GO:0005634">
    <property type="term" value="C:nucleus"/>
    <property type="evidence" value="ECO:0007669"/>
    <property type="project" value="UniProtKB-SubCell"/>
</dbReference>
<evidence type="ECO:0000256" key="1">
    <source>
        <dbReference type="ARBA" id="ARBA00004123"/>
    </source>
</evidence>
<sequence length="134" mass="15566">MRLLQQLHSIPRIPSISTILANYVDDASTSSEHEKDELQTVIDGLKLYFNTGLKNILLYRIERAQFNAILKKTPTIQACDIYGAEHFLRLFVRLPALVARVGADKDTAEMFQKHFNDILRFIDERRDQYLIDRS</sequence>
<evidence type="ECO:0000256" key="2">
    <source>
        <dbReference type="ARBA" id="ARBA00022853"/>
    </source>
</evidence>
<evidence type="ECO:0000256" key="5">
    <source>
        <dbReference type="ARBA" id="ARBA00023242"/>
    </source>
</evidence>
<name>A0A507E0U0_9FUNG</name>
<keyword evidence="2" id="KW-0156">Chromatin regulator</keyword>
<evidence type="ECO:0000313" key="8">
    <source>
        <dbReference type="Proteomes" id="UP000318582"/>
    </source>
</evidence>
<dbReference type="AlphaFoldDB" id="A0A507E0U0"/>
<dbReference type="GO" id="GO:0035267">
    <property type="term" value="C:NuA4 histone acetyltransferase complex"/>
    <property type="evidence" value="ECO:0007669"/>
    <property type="project" value="TreeGrafter"/>
</dbReference>
<dbReference type="GO" id="GO:0006355">
    <property type="term" value="P:regulation of DNA-templated transcription"/>
    <property type="evidence" value="ECO:0007669"/>
    <property type="project" value="InterPro"/>
</dbReference>
<dbReference type="PANTHER" id="PTHR10880:SF15">
    <property type="entry name" value="MSL COMPLEX SUBUNIT 3"/>
    <property type="match status" value="1"/>
</dbReference>
<dbReference type="InterPro" id="IPR026541">
    <property type="entry name" value="MRG_dom"/>
</dbReference>
<evidence type="ECO:0000259" key="6">
    <source>
        <dbReference type="Pfam" id="PF05712"/>
    </source>
</evidence>
<dbReference type="Proteomes" id="UP000318582">
    <property type="component" value="Unassembled WGS sequence"/>
</dbReference>
<dbReference type="PROSITE" id="PS51640">
    <property type="entry name" value="MRG"/>
    <property type="match status" value="1"/>
</dbReference>
<dbReference type="Pfam" id="PF05712">
    <property type="entry name" value="MRG"/>
    <property type="match status" value="1"/>
</dbReference>
<accession>A0A507E0U0</accession>
<dbReference type="EMBL" id="QEAQ01000054">
    <property type="protein sequence ID" value="TPX57332.1"/>
    <property type="molecule type" value="Genomic_DNA"/>
</dbReference>
<feature type="domain" description="MRG" evidence="6">
    <location>
        <begin position="5"/>
        <end position="130"/>
    </location>
</feature>
<keyword evidence="4" id="KW-0804">Transcription</keyword>
<evidence type="ECO:0000313" key="7">
    <source>
        <dbReference type="EMBL" id="TPX57332.1"/>
    </source>
</evidence>
<gene>
    <name evidence="7" type="ORF">PhCBS80983_g03896</name>
</gene>